<dbReference type="RefSeq" id="WP_062328701.1">
    <property type="nucleotide sequence ID" value="NZ_CP014476.1"/>
</dbReference>
<dbReference type="KEGG" id="mdn:JT25_011920"/>
<proteinExistence type="predicted"/>
<dbReference type="Proteomes" id="UP000030512">
    <property type="component" value="Chromosome"/>
</dbReference>
<dbReference type="Pfam" id="PF13460">
    <property type="entry name" value="NAD_binding_10"/>
    <property type="match status" value="1"/>
</dbReference>
<dbReference type="PANTHER" id="PTHR12126">
    <property type="entry name" value="NADH-UBIQUINONE OXIDOREDUCTASE 39 KDA SUBUNIT-RELATED"/>
    <property type="match status" value="1"/>
</dbReference>
<accession>A0A126T612</accession>
<dbReference type="PANTHER" id="PTHR12126:SF11">
    <property type="entry name" value="NADH DEHYDROGENASE [UBIQUINONE] 1 ALPHA SUBCOMPLEX SUBUNIT 9, MITOCHONDRIAL"/>
    <property type="match status" value="1"/>
</dbReference>
<reference evidence="3 4" key="1">
    <citation type="journal article" date="2015" name="Environ. Microbiol.">
        <title>Methane oxidation coupled to nitrate reduction under hypoxia by the Gammaproteobacterium Methylomonas denitrificans, sp. nov. type strain FJG1.</title>
        <authorList>
            <person name="Kits K.D."/>
            <person name="Klotz M.G."/>
            <person name="Stein L.Y."/>
        </authorList>
    </citation>
    <scope>NUCLEOTIDE SEQUENCE [LARGE SCALE GENOMIC DNA]</scope>
    <source>
        <strain evidence="3 4">FJG1</strain>
    </source>
</reference>
<organism evidence="3 4">
    <name type="scientific">Methylomonas denitrificans</name>
    <dbReference type="NCBI Taxonomy" id="1538553"/>
    <lineage>
        <taxon>Bacteria</taxon>
        <taxon>Pseudomonadati</taxon>
        <taxon>Pseudomonadota</taxon>
        <taxon>Gammaproteobacteria</taxon>
        <taxon>Methylococcales</taxon>
        <taxon>Methylococcaceae</taxon>
        <taxon>Methylomonas</taxon>
    </lineage>
</organism>
<feature type="transmembrane region" description="Helical" evidence="1">
    <location>
        <begin position="312"/>
        <end position="333"/>
    </location>
</feature>
<feature type="domain" description="NAD(P)-binding" evidence="2">
    <location>
        <begin position="7"/>
        <end position="149"/>
    </location>
</feature>
<evidence type="ECO:0000313" key="3">
    <source>
        <dbReference type="EMBL" id="AMK77184.1"/>
    </source>
</evidence>
<dbReference type="InterPro" id="IPR025695">
    <property type="entry name" value="DoxX-like"/>
</dbReference>
<dbReference type="InterPro" id="IPR051207">
    <property type="entry name" value="ComplexI_NDUFA9_subunit"/>
</dbReference>
<dbReference type="CDD" id="cd05271">
    <property type="entry name" value="NDUFA9_like_SDR_a"/>
    <property type="match status" value="1"/>
</dbReference>
<dbReference type="Pfam" id="PF13781">
    <property type="entry name" value="DoxX_3"/>
    <property type="match status" value="1"/>
</dbReference>
<sequence length="429" mass="46826">MNILLTGATGFIGSAVLCELLRQGHLITACCRHPERLLVDNPNLTPLTLDFAKATTIDSWLPHLQNIDAIVNCVGIIAENKSQSFAQLHTQVPIALFQAGARAGVKKIVQLSALGADANAESSYHLSKRAADDVLRELAMDWFVLQPSLVYGPGGQSNSLFHALATLPVHLLPDGGQQLLQPIHIDDVTAAVSRCLEPAVSDRKTLTLVGPSPISYADWLQGLRRRLGKPKASTCSVHYRYALVIAGFGKWMGEPILSKDNVAMLNRGNSADSGPISALLGRSPVSVSEALFEQPASQAERWHAGLYFLKPLLRYTIAIVWLWSGITSLFFYPHQLSYQLLVPLGITGVGAPIALYGLAAMDIALGLATLARFRFRSLMLWQFWIVLSYSLAVVACLPEFLFHPFGPLLKNLPFLMCLLILKELEGEQS</sequence>
<dbReference type="Gene3D" id="3.40.50.720">
    <property type="entry name" value="NAD(P)-binding Rossmann-like Domain"/>
    <property type="match status" value="1"/>
</dbReference>
<dbReference type="InterPro" id="IPR016040">
    <property type="entry name" value="NAD(P)-bd_dom"/>
</dbReference>
<dbReference type="OrthoDB" id="9776313at2"/>
<keyword evidence="1" id="KW-0812">Transmembrane</keyword>
<dbReference type="AlphaFoldDB" id="A0A126T612"/>
<gene>
    <name evidence="3" type="ORF">JT25_011920</name>
</gene>
<dbReference type="SUPFAM" id="SSF51735">
    <property type="entry name" value="NAD(P)-binding Rossmann-fold domains"/>
    <property type="match status" value="1"/>
</dbReference>
<evidence type="ECO:0000259" key="2">
    <source>
        <dbReference type="Pfam" id="PF13460"/>
    </source>
</evidence>
<feature type="transmembrane region" description="Helical" evidence="1">
    <location>
        <begin position="383"/>
        <end position="402"/>
    </location>
</feature>
<evidence type="ECO:0000256" key="1">
    <source>
        <dbReference type="SAM" id="Phobius"/>
    </source>
</evidence>
<keyword evidence="4" id="KW-1185">Reference proteome</keyword>
<dbReference type="STRING" id="1538553.JT25_011920"/>
<keyword evidence="1" id="KW-1133">Transmembrane helix</keyword>
<dbReference type="EMBL" id="CP014476">
    <property type="protein sequence ID" value="AMK77184.1"/>
    <property type="molecule type" value="Genomic_DNA"/>
</dbReference>
<name>A0A126T612_9GAMM</name>
<evidence type="ECO:0000313" key="4">
    <source>
        <dbReference type="Proteomes" id="UP000030512"/>
    </source>
</evidence>
<keyword evidence="1" id="KW-0472">Membrane</keyword>
<protein>
    <submittedName>
        <fullName evidence="3">NAD-dependent dehydratase</fullName>
    </submittedName>
</protein>
<feature type="transmembrane region" description="Helical" evidence="1">
    <location>
        <begin position="353"/>
        <end position="371"/>
    </location>
</feature>
<dbReference type="GO" id="GO:0044877">
    <property type="term" value="F:protein-containing complex binding"/>
    <property type="evidence" value="ECO:0007669"/>
    <property type="project" value="TreeGrafter"/>
</dbReference>
<dbReference type="InterPro" id="IPR036291">
    <property type="entry name" value="NAD(P)-bd_dom_sf"/>
</dbReference>